<dbReference type="SUPFAM" id="SSF48371">
    <property type="entry name" value="ARM repeat"/>
    <property type="match status" value="1"/>
</dbReference>
<dbReference type="InterPro" id="IPR056840">
    <property type="entry name" value="HEAT_IPO9_central"/>
</dbReference>
<evidence type="ECO:0000313" key="9">
    <source>
        <dbReference type="Proteomes" id="UP000310189"/>
    </source>
</evidence>
<feature type="region of interest" description="Disordered" evidence="6">
    <location>
        <begin position="930"/>
        <end position="953"/>
    </location>
</feature>
<dbReference type="Pfam" id="PF03810">
    <property type="entry name" value="IBN_N"/>
    <property type="match status" value="1"/>
</dbReference>
<dbReference type="GO" id="GO:0006606">
    <property type="term" value="P:protein import into nucleus"/>
    <property type="evidence" value="ECO:0007669"/>
    <property type="project" value="TreeGrafter"/>
</dbReference>
<dbReference type="Gene3D" id="1.25.10.10">
    <property type="entry name" value="Leucine-rich Repeat Variant"/>
    <property type="match status" value="1"/>
</dbReference>
<keyword evidence="4" id="KW-0653">Protein transport</keyword>
<evidence type="ECO:0000256" key="6">
    <source>
        <dbReference type="SAM" id="MobiDB-lite"/>
    </source>
</evidence>
<keyword evidence="5" id="KW-0539">Nucleus</keyword>
<dbReference type="PROSITE" id="PS50166">
    <property type="entry name" value="IMPORTIN_B_NT"/>
    <property type="match status" value="1"/>
</dbReference>
<dbReference type="InterPro" id="IPR016024">
    <property type="entry name" value="ARM-type_fold"/>
</dbReference>
<comment type="similarity">
    <text evidence="2">Belongs to the XPO2/CSE1 family.</text>
</comment>
<evidence type="ECO:0000256" key="1">
    <source>
        <dbReference type="ARBA" id="ARBA00004123"/>
    </source>
</evidence>
<name>A0A4T0FA88_9BASI</name>
<dbReference type="GO" id="GO:0005829">
    <property type="term" value="C:cytosol"/>
    <property type="evidence" value="ECO:0007669"/>
    <property type="project" value="TreeGrafter"/>
</dbReference>
<keyword evidence="3" id="KW-0813">Transport</keyword>
<reference evidence="8 9" key="1">
    <citation type="submission" date="2019-03" db="EMBL/GenBank/DDBJ databases">
        <title>Sequencing 23 genomes of Wallemia ichthyophaga.</title>
        <authorList>
            <person name="Gostincar C."/>
        </authorList>
    </citation>
    <scope>NUCLEOTIDE SEQUENCE [LARGE SCALE GENOMIC DNA]</scope>
    <source>
        <strain evidence="8 9">EXF-5753</strain>
    </source>
</reference>
<dbReference type="PANTHER" id="PTHR10997:SF9">
    <property type="entry name" value="IMPORTIN-9"/>
    <property type="match status" value="1"/>
</dbReference>
<evidence type="ECO:0000259" key="7">
    <source>
        <dbReference type="PROSITE" id="PS50166"/>
    </source>
</evidence>
<dbReference type="Pfam" id="PF03378">
    <property type="entry name" value="CAS_CSE1"/>
    <property type="match status" value="1"/>
</dbReference>
<evidence type="ECO:0000256" key="5">
    <source>
        <dbReference type="ARBA" id="ARBA00023242"/>
    </source>
</evidence>
<dbReference type="InterPro" id="IPR001494">
    <property type="entry name" value="Importin-beta_N"/>
</dbReference>
<accession>A0A4T0FA88</accession>
<evidence type="ECO:0000256" key="3">
    <source>
        <dbReference type="ARBA" id="ARBA00022448"/>
    </source>
</evidence>
<dbReference type="AlphaFoldDB" id="A0A4T0FA88"/>
<dbReference type="GO" id="GO:0031267">
    <property type="term" value="F:small GTPase binding"/>
    <property type="evidence" value="ECO:0007669"/>
    <property type="project" value="InterPro"/>
</dbReference>
<dbReference type="Pfam" id="PF25018">
    <property type="entry name" value="HEAT_IPO9_c"/>
    <property type="match status" value="1"/>
</dbReference>
<organism evidence="8 9">
    <name type="scientific">Wallemia hederae</name>
    <dbReference type="NCBI Taxonomy" id="1540922"/>
    <lineage>
        <taxon>Eukaryota</taxon>
        <taxon>Fungi</taxon>
        <taxon>Dikarya</taxon>
        <taxon>Basidiomycota</taxon>
        <taxon>Wallemiomycotina</taxon>
        <taxon>Wallemiomycetes</taxon>
        <taxon>Wallemiales</taxon>
        <taxon>Wallemiaceae</taxon>
        <taxon>Wallemia</taxon>
    </lineage>
</organism>
<dbReference type="GO" id="GO:0005635">
    <property type="term" value="C:nuclear envelope"/>
    <property type="evidence" value="ECO:0007669"/>
    <property type="project" value="TreeGrafter"/>
</dbReference>
<dbReference type="InterPro" id="IPR005043">
    <property type="entry name" value="XPO2_C"/>
</dbReference>
<dbReference type="EMBL" id="SPNW01000137">
    <property type="protein sequence ID" value="TIA84907.1"/>
    <property type="molecule type" value="Genomic_DNA"/>
</dbReference>
<feature type="compositionally biased region" description="Acidic residues" evidence="6">
    <location>
        <begin position="939"/>
        <end position="953"/>
    </location>
</feature>
<sequence length="1036" mass="113230">MDLATVLLGSLSPDTAQRQAAESQLEISQPDPNFPLALTELISNLENPIHTHLNIQANKRFYSAGIILRKYVNERWSPFFVAFKGSPPPPEIKDVIRQRLTALLSTPHKQIRTACAYALASIASCDYPEQYPSLLHDLAALIQQGHRDGVHGAMRVLLDFVKADLTETQLVPVTQELLPLLLQILSTPTYADSTRGLTVAVLRQCILTLEMVKSTYPDAVKETVNTVIPVWIDAFIQLLQAPPQNETKSQWGIRFEIIKTLSSIFSTFKSLITTNNKIESLTRILIDHLASLLPIFHDRQVYDTHAFEQQDGEEDDDGATVEELICPIVDLLTGFANNKHTKGTIEQAIPVLVRLSLEWGQMTVEDEDTWVSDPNAFVDDEDDETENYSLRIATHDLLGVLLDRYPTLTAKSLGPVTAELLSASQSASQEGKQYWWKPIEAALAAIGNLSNQLGDEDNEAAEHFDLVGLCQSVVTQFVNARDSPFLQGRAFVFASKFASNLPTDLASAFVNAAATILDQAEAGVAVKVSAVRAIRNFANSLDDELVGPKAMQILSSIVPLLAHTTESTLGLLIEAVDSVLGTLDTTALSTELVVQLASVVLPVWEKNVNDPLLSSQLDDLFVTLSKSGAASHSALVGVAVAPLVGAIARAAPGQPGGDDVDARLLASSAIHLIDSIVGARSEGLEQGVLATTCPALFNVLENADDRSLLQDGIELLTTFIRKDINGLLEWDSNALVRILNVIAKVLQSESEGSALFIGDVVTHLFRNAPKDILDPALPQLLKVILDRLAVSKTSAFTQNLVIPFAYLIHTRREVIVEYLVNTAVFDVNTNTNTNGLELLLRMWSENAETFRGFWAIRISTLALVDLYTSQDPRLDSVMVKGDQIIDEANRNTIMTRSKTRSAPISFTSIPFPLKAIKLILGEIQNAGTSASKSNALKDVDEDDEDDDWEDDDPLAGADDEIHYLSDLLAPGGGDLLDDDDADAEDIRNDPDCQIDIGAYLSEFLRSAYTANTFNTHERCAHLSAQEQAIFQHAMVN</sequence>
<dbReference type="OrthoDB" id="431626at2759"/>
<feature type="domain" description="Importin N-terminal" evidence="7">
    <location>
        <begin position="21"/>
        <end position="106"/>
    </location>
</feature>
<gene>
    <name evidence="8" type="ORF">E3P99_04112</name>
</gene>
<evidence type="ECO:0000313" key="8">
    <source>
        <dbReference type="EMBL" id="TIA84907.1"/>
    </source>
</evidence>
<dbReference type="PANTHER" id="PTHR10997">
    <property type="entry name" value="IMPORTIN-7, 8, 11"/>
    <property type="match status" value="1"/>
</dbReference>
<proteinExistence type="inferred from homology"/>
<protein>
    <recommendedName>
        <fullName evidence="7">Importin N-terminal domain-containing protein</fullName>
    </recommendedName>
</protein>
<comment type="subcellular location">
    <subcellularLocation>
        <location evidence="1">Nucleus</location>
    </subcellularLocation>
</comment>
<comment type="caution">
    <text evidence="8">The sequence shown here is derived from an EMBL/GenBank/DDBJ whole genome shotgun (WGS) entry which is preliminary data.</text>
</comment>
<dbReference type="Proteomes" id="UP000310189">
    <property type="component" value="Unassembled WGS sequence"/>
</dbReference>
<keyword evidence="9" id="KW-1185">Reference proteome</keyword>
<evidence type="ECO:0000256" key="2">
    <source>
        <dbReference type="ARBA" id="ARBA00008669"/>
    </source>
</evidence>
<dbReference type="InterPro" id="IPR011989">
    <property type="entry name" value="ARM-like"/>
</dbReference>
<evidence type="ECO:0000256" key="4">
    <source>
        <dbReference type="ARBA" id="ARBA00022927"/>
    </source>
</evidence>